<evidence type="ECO:0000256" key="6">
    <source>
        <dbReference type="PROSITE-ProRule" id="PRU00221"/>
    </source>
</evidence>
<dbReference type="Pfam" id="PF04494">
    <property type="entry name" value="TFIID_NTD2"/>
    <property type="match status" value="1"/>
</dbReference>
<protein>
    <submittedName>
        <fullName evidence="11">TFIID_NTD2 domain-containing protein</fullName>
    </submittedName>
</protein>
<reference evidence="9 10" key="2">
    <citation type="submission" date="2018-11" db="EMBL/GenBank/DDBJ databases">
        <authorList>
            <consortium name="Pathogen Informatics"/>
        </authorList>
    </citation>
    <scope>NUCLEOTIDE SEQUENCE [LARGE SCALE GENOMIC DNA]</scope>
</reference>
<evidence type="ECO:0000313" key="11">
    <source>
        <dbReference type="WBParaSite" id="HNAJ_0000766701-mRNA-1"/>
    </source>
</evidence>
<evidence type="ECO:0000259" key="8">
    <source>
        <dbReference type="Pfam" id="PF04494"/>
    </source>
</evidence>
<evidence type="ECO:0000256" key="4">
    <source>
        <dbReference type="ARBA" id="ARBA00022737"/>
    </source>
</evidence>
<evidence type="ECO:0000256" key="5">
    <source>
        <dbReference type="ARBA" id="ARBA00023242"/>
    </source>
</evidence>
<feature type="repeat" description="WD" evidence="6">
    <location>
        <begin position="398"/>
        <end position="430"/>
    </location>
</feature>
<dbReference type="CDD" id="cd08044">
    <property type="entry name" value="TAF5_NTD2"/>
    <property type="match status" value="1"/>
</dbReference>
<dbReference type="GO" id="GO:0016251">
    <property type="term" value="F:RNA polymerase II general transcription initiation factor activity"/>
    <property type="evidence" value="ECO:0007669"/>
    <property type="project" value="TreeGrafter"/>
</dbReference>
<dbReference type="STRING" id="102285.A0A0R3TKH0"/>
<dbReference type="PANTHER" id="PTHR19879">
    <property type="entry name" value="TRANSCRIPTION INITIATION FACTOR TFIID"/>
    <property type="match status" value="1"/>
</dbReference>
<evidence type="ECO:0000256" key="2">
    <source>
        <dbReference type="ARBA" id="ARBA00009435"/>
    </source>
</evidence>
<name>A0A0R3TKH0_RODNA</name>
<keyword evidence="4" id="KW-0677">Repeat</keyword>
<dbReference type="Gene3D" id="2.130.10.10">
    <property type="entry name" value="YVTN repeat-like/Quinoprotein amine dehydrogenase"/>
    <property type="match status" value="3"/>
</dbReference>
<comment type="similarity">
    <text evidence="2">Belongs to the WD repeat TAF5 family.</text>
</comment>
<evidence type="ECO:0000256" key="3">
    <source>
        <dbReference type="ARBA" id="ARBA00022574"/>
    </source>
</evidence>
<sequence>MYSIVDSEESEAILKKEAGLNDNATAEEFLEFKAEAADDPHLFASAYDEVLKFIDNCPDEHKLELSGLSYPIFVQLYMRLISGGYTNEAFLALELMSKYRIYQDDFYQQDIDSLANITETNHLFTNPIVEIFRASDFSISIASLSLSHFRRFIREKGLTIIQNIMKDQLQIEVVDGPPRARLQLYARRGAIFGESRRDANTLPVLCGLLKDPTSELDATDTNDMISATQDNGHEATPKKKKKKEMGLIGSKASKYNDSKGQLKSPPLDRVPLPAISETYLDQRRTLHREINQITRGILQNDANPKTSALLYTVCNAQPGESAISIRRGGVGAMAFSEDMGMLAGGMGSGRIRIWALGAQSLRQMLPPEKLEELDLNDSRIKSKMLHDGDGEPQPSRDLIGHQDAVHGVAFSPDGQLVASASADGTLRLWSTIIWSGALCVWREHITPLWCVDFAPVYGHYMATGGSDRTARLYACDHAPQPLRIFSGHKSDVTAVAFHPNVNYLATGSADRAVRIFDIRSGKCCRTYTGHKGTVQSFAFSPCGRYLASGGWCGAICIWDIGNGSQIGQLGGDTAMFGTKSSGATTGAISPGEIITGPISCLKFSPDGSKLASGGMEGAVRMWNMGTKLSSEEVSSNPSLLGFYSAARDESSRGSGLLEGNSYYNVVGGYEVSRKCLQDAFFTRKTTVLAVQFAHPYLLLTAGPFNQI</sequence>
<dbReference type="SMART" id="SM00320">
    <property type="entry name" value="WD40"/>
    <property type="match status" value="6"/>
</dbReference>
<evidence type="ECO:0000256" key="7">
    <source>
        <dbReference type="SAM" id="MobiDB-lite"/>
    </source>
</evidence>
<evidence type="ECO:0000313" key="10">
    <source>
        <dbReference type="Proteomes" id="UP000278807"/>
    </source>
</evidence>
<dbReference type="GO" id="GO:0006367">
    <property type="term" value="P:transcription initiation at RNA polymerase II promoter"/>
    <property type="evidence" value="ECO:0007669"/>
    <property type="project" value="TreeGrafter"/>
</dbReference>
<feature type="repeat" description="WD" evidence="6">
    <location>
        <begin position="485"/>
        <end position="526"/>
    </location>
</feature>
<dbReference type="Pfam" id="PF00400">
    <property type="entry name" value="WD40"/>
    <property type="match status" value="5"/>
</dbReference>
<feature type="repeat" description="WD" evidence="6">
    <location>
        <begin position="598"/>
        <end position="624"/>
    </location>
</feature>
<dbReference type="InterPro" id="IPR001680">
    <property type="entry name" value="WD40_rpt"/>
</dbReference>
<dbReference type="OrthoDB" id="10266330at2759"/>
<dbReference type="GO" id="GO:0005669">
    <property type="term" value="C:transcription factor TFIID complex"/>
    <property type="evidence" value="ECO:0007669"/>
    <property type="project" value="TreeGrafter"/>
</dbReference>
<dbReference type="SUPFAM" id="SSF160897">
    <property type="entry name" value="Taf5 N-terminal domain-like"/>
    <property type="match status" value="1"/>
</dbReference>
<dbReference type="InterPro" id="IPR036322">
    <property type="entry name" value="WD40_repeat_dom_sf"/>
</dbReference>
<feature type="repeat" description="WD" evidence="6">
    <location>
        <begin position="527"/>
        <end position="568"/>
    </location>
</feature>
<dbReference type="PANTHER" id="PTHR19879:SF1">
    <property type="entry name" value="CANNONBALL-RELATED"/>
    <property type="match status" value="1"/>
</dbReference>
<dbReference type="InterPro" id="IPR037264">
    <property type="entry name" value="TFIID_NTD2_sf"/>
</dbReference>
<evidence type="ECO:0000256" key="1">
    <source>
        <dbReference type="ARBA" id="ARBA00004123"/>
    </source>
</evidence>
<dbReference type="InterPro" id="IPR020472">
    <property type="entry name" value="WD40_PAC1"/>
</dbReference>
<accession>A0A0R3TKH0</accession>
<proteinExistence type="inferred from homology"/>
<dbReference type="InterPro" id="IPR007582">
    <property type="entry name" value="TFIID_NTD2"/>
</dbReference>
<keyword evidence="3 6" id="KW-0853">WD repeat</keyword>
<keyword evidence="5" id="KW-0539">Nucleus</keyword>
<dbReference type="PROSITE" id="PS50082">
    <property type="entry name" value="WD_REPEATS_2"/>
    <property type="match status" value="4"/>
</dbReference>
<comment type="subcellular location">
    <subcellularLocation>
        <location evidence="1">Nucleus</location>
    </subcellularLocation>
</comment>
<dbReference type="Proteomes" id="UP000278807">
    <property type="component" value="Unassembled WGS sequence"/>
</dbReference>
<feature type="region of interest" description="Disordered" evidence="7">
    <location>
        <begin position="226"/>
        <end position="268"/>
    </location>
</feature>
<feature type="domain" description="TFIID subunit TAF5 NTD2" evidence="8">
    <location>
        <begin position="39"/>
        <end position="168"/>
    </location>
</feature>
<gene>
    <name evidence="9" type="ORF">HNAJ_LOCUS7663</name>
</gene>
<keyword evidence="10" id="KW-1185">Reference proteome</keyword>
<evidence type="ECO:0000313" key="9">
    <source>
        <dbReference type="EMBL" id="VDO03523.1"/>
    </source>
</evidence>
<reference evidence="11" key="1">
    <citation type="submission" date="2017-02" db="UniProtKB">
        <authorList>
            <consortium name="WormBaseParasite"/>
        </authorList>
    </citation>
    <scope>IDENTIFICATION</scope>
</reference>
<dbReference type="WBParaSite" id="HNAJ_0000766701-mRNA-1">
    <property type="protein sequence ID" value="HNAJ_0000766701-mRNA-1"/>
    <property type="gene ID" value="HNAJ_0000766701"/>
</dbReference>
<dbReference type="PROSITE" id="PS50294">
    <property type="entry name" value="WD_REPEATS_REGION"/>
    <property type="match status" value="4"/>
</dbReference>
<dbReference type="EMBL" id="UZAE01012099">
    <property type="protein sequence ID" value="VDO03523.1"/>
    <property type="molecule type" value="Genomic_DNA"/>
</dbReference>
<dbReference type="SUPFAM" id="SSF50978">
    <property type="entry name" value="WD40 repeat-like"/>
    <property type="match status" value="1"/>
</dbReference>
<dbReference type="CDD" id="cd00200">
    <property type="entry name" value="WD40"/>
    <property type="match status" value="1"/>
</dbReference>
<dbReference type="InterPro" id="IPR015943">
    <property type="entry name" value="WD40/YVTN_repeat-like_dom_sf"/>
</dbReference>
<organism evidence="11">
    <name type="scientific">Rodentolepis nana</name>
    <name type="common">Dwarf tapeworm</name>
    <name type="synonym">Hymenolepis nana</name>
    <dbReference type="NCBI Taxonomy" id="102285"/>
    <lineage>
        <taxon>Eukaryota</taxon>
        <taxon>Metazoa</taxon>
        <taxon>Spiralia</taxon>
        <taxon>Lophotrochozoa</taxon>
        <taxon>Platyhelminthes</taxon>
        <taxon>Cestoda</taxon>
        <taxon>Eucestoda</taxon>
        <taxon>Cyclophyllidea</taxon>
        <taxon>Hymenolepididae</taxon>
        <taxon>Rodentolepis</taxon>
    </lineage>
</organism>
<dbReference type="AlphaFoldDB" id="A0A0R3TKH0"/>
<dbReference type="PRINTS" id="PR00320">
    <property type="entry name" value="GPROTEINBRPT"/>
</dbReference>
<dbReference type="Gene3D" id="1.25.40.500">
    <property type="entry name" value="TFIID subunit TAF5, NTD2 domain"/>
    <property type="match status" value="1"/>
</dbReference>